<keyword evidence="2" id="KW-1133">Transmembrane helix</keyword>
<protein>
    <submittedName>
        <fullName evidence="3">Uncharacterized protein</fullName>
    </submittedName>
</protein>
<dbReference type="Proteomes" id="UP000270094">
    <property type="component" value="Unassembled WGS sequence"/>
</dbReference>
<evidence type="ECO:0000256" key="1">
    <source>
        <dbReference type="SAM" id="MobiDB-lite"/>
    </source>
</evidence>
<evidence type="ECO:0000313" key="4">
    <source>
        <dbReference type="Proteomes" id="UP000270094"/>
    </source>
</evidence>
<name>A0A3P7KTP6_STRVU</name>
<accession>A0A3P7KTP6</accession>
<dbReference type="EMBL" id="UYYB01016628">
    <property type="protein sequence ID" value="VDM70562.1"/>
    <property type="molecule type" value="Genomic_DNA"/>
</dbReference>
<proteinExistence type="predicted"/>
<feature type="compositionally biased region" description="Pro residues" evidence="1">
    <location>
        <begin position="32"/>
        <end position="41"/>
    </location>
</feature>
<feature type="compositionally biased region" description="Low complexity" evidence="1">
    <location>
        <begin position="60"/>
        <end position="74"/>
    </location>
</feature>
<feature type="compositionally biased region" description="Basic and acidic residues" evidence="1">
    <location>
        <begin position="18"/>
        <end position="28"/>
    </location>
</feature>
<feature type="region of interest" description="Disordered" evidence="1">
    <location>
        <begin position="1"/>
        <end position="106"/>
    </location>
</feature>
<sequence length="184" mass="20458">MFNVMVDKSSTKEPTPTDDIKPKVEQQKVEATPPPAAPQSEPPVDNTPKTWAHRVGGGVKPAAPVTATAPAQKPSPAPATTNVPSATRPQQQTPRPHAQTNGGPIAQGERRIYLGGIIRNMVPDTTSIAEQEIKDAFSSRFRFSDHRSFHKQYIFKKWVNWLLLTLYLSFIFFPIFLCLPFCHL</sequence>
<reference evidence="3 4" key="1">
    <citation type="submission" date="2018-11" db="EMBL/GenBank/DDBJ databases">
        <authorList>
            <consortium name="Pathogen Informatics"/>
        </authorList>
    </citation>
    <scope>NUCLEOTIDE SEQUENCE [LARGE SCALE GENOMIC DNA]</scope>
</reference>
<keyword evidence="2" id="KW-0812">Transmembrane</keyword>
<evidence type="ECO:0000313" key="3">
    <source>
        <dbReference type="EMBL" id="VDM70562.1"/>
    </source>
</evidence>
<keyword evidence="4" id="KW-1185">Reference proteome</keyword>
<keyword evidence="2" id="KW-0472">Membrane</keyword>
<dbReference type="OrthoDB" id="339151at2759"/>
<feature type="transmembrane region" description="Helical" evidence="2">
    <location>
        <begin position="158"/>
        <end position="182"/>
    </location>
</feature>
<evidence type="ECO:0000256" key="2">
    <source>
        <dbReference type="SAM" id="Phobius"/>
    </source>
</evidence>
<feature type="compositionally biased region" description="Polar residues" evidence="1">
    <location>
        <begin position="78"/>
        <end position="102"/>
    </location>
</feature>
<gene>
    <name evidence="3" type="ORF">SVUK_LOCUS5560</name>
</gene>
<dbReference type="AlphaFoldDB" id="A0A3P7KTP6"/>
<organism evidence="3 4">
    <name type="scientific">Strongylus vulgaris</name>
    <name type="common">Blood worm</name>
    <dbReference type="NCBI Taxonomy" id="40348"/>
    <lineage>
        <taxon>Eukaryota</taxon>
        <taxon>Metazoa</taxon>
        <taxon>Ecdysozoa</taxon>
        <taxon>Nematoda</taxon>
        <taxon>Chromadorea</taxon>
        <taxon>Rhabditida</taxon>
        <taxon>Rhabditina</taxon>
        <taxon>Rhabditomorpha</taxon>
        <taxon>Strongyloidea</taxon>
        <taxon>Strongylidae</taxon>
        <taxon>Strongylus</taxon>
    </lineage>
</organism>